<dbReference type="InterPro" id="IPR004692">
    <property type="entry name" value="SecG"/>
</dbReference>
<evidence type="ECO:0000256" key="6">
    <source>
        <dbReference type="ARBA" id="ARBA00022989"/>
    </source>
</evidence>
<accession>A0A1G2EX43</accession>
<evidence type="ECO:0000256" key="9">
    <source>
        <dbReference type="RuleBase" id="RU365087"/>
    </source>
</evidence>
<evidence type="ECO:0000256" key="1">
    <source>
        <dbReference type="ARBA" id="ARBA00004141"/>
    </source>
</evidence>
<dbReference type="AlphaFoldDB" id="A0A1G2EX43"/>
<dbReference type="GO" id="GO:0015450">
    <property type="term" value="F:protein-transporting ATPase activity"/>
    <property type="evidence" value="ECO:0007669"/>
    <property type="project" value="UniProtKB-UniRule"/>
</dbReference>
<keyword evidence="8 9" id="KW-0472">Membrane</keyword>
<comment type="subcellular location">
    <subcellularLocation>
        <location evidence="9">Cell membrane</location>
        <topology evidence="9">Multi-pass membrane protein</topology>
    </subcellularLocation>
    <subcellularLocation>
        <location evidence="1">Membrane</location>
        <topology evidence="1">Multi-pass membrane protein</topology>
    </subcellularLocation>
</comment>
<keyword evidence="4 9" id="KW-0812">Transmembrane</keyword>
<evidence type="ECO:0000256" key="2">
    <source>
        <dbReference type="ARBA" id="ARBA00008445"/>
    </source>
</evidence>
<evidence type="ECO:0000256" key="5">
    <source>
        <dbReference type="ARBA" id="ARBA00022927"/>
    </source>
</evidence>
<organism evidence="10 11">
    <name type="scientific">Candidatus Niyogibacteria bacterium RIFCSPLOWO2_02_FULL_45_13</name>
    <dbReference type="NCBI Taxonomy" id="1801725"/>
    <lineage>
        <taxon>Bacteria</taxon>
        <taxon>Candidatus Niyogiibacteriota</taxon>
    </lineage>
</organism>
<evidence type="ECO:0000256" key="7">
    <source>
        <dbReference type="ARBA" id="ARBA00023010"/>
    </source>
</evidence>
<reference evidence="10 11" key="1">
    <citation type="journal article" date="2016" name="Nat. Commun.">
        <title>Thousands of microbial genomes shed light on interconnected biogeochemical processes in an aquifer system.</title>
        <authorList>
            <person name="Anantharaman K."/>
            <person name="Brown C.T."/>
            <person name="Hug L.A."/>
            <person name="Sharon I."/>
            <person name="Castelle C.J."/>
            <person name="Probst A.J."/>
            <person name="Thomas B.C."/>
            <person name="Singh A."/>
            <person name="Wilkins M.J."/>
            <person name="Karaoz U."/>
            <person name="Brodie E.L."/>
            <person name="Williams K.H."/>
            <person name="Hubbard S.S."/>
            <person name="Banfield J.F."/>
        </authorList>
    </citation>
    <scope>NUCLEOTIDE SEQUENCE [LARGE SCALE GENOMIC DNA]</scope>
</reference>
<evidence type="ECO:0000313" key="10">
    <source>
        <dbReference type="EMBL" id="OGZ30375.1"/>
    </source>
</evidence>
<evidence type="ECO:0000256" key="3">
    <source>
        <dbReference type="ARBA" id="ARBA00022448"/>
    </source>
</evidence>
<dbReference type="EMBL" id="MHMR01000023">
    <property type="protein sequence ID" value="OGZ30375.1"/>
    <property type="molecule type" value="Genomic_DNA"/>
</dbReference>
<comment type="caution">
    <text evidence="9">Lacks conserved residue(s) required for the propagation of feature annotation.</text>
</comment>
<dbReference type="Pfam" id="PF03840">
    <property type="entry name" value="SecG"/>
    <property type="match status" value="1"/>
</dbReference>
<comment type="similarity">
    <text evidence="2 9">Belongs to the SecG family.</text>
</comment>
<sequence length="70" mass="7425">MKTLLPYAQIAVALLLIGSVLLQQKGTGLGAAFGGEGNIYRTKRGFEKVIFASTIVLGVVFLILAILSLF</sequence>
<keyword evidence="5 9" id="KW-0653">Protein transport</keyword>
<keyword evidence="3 9" id="KW-0813">Transport</keyword>
<dbReference type="NCBIfam" id="TIGR00810">
    <property type="entry name" value="secG"/>
    <property type="match status" value="1"/>
</dbReference>
<comment type="function">
    <text evidence="9">Involved in protein export. Participates in an early event of protein translocation.</text>
</comment>
<keyword evidence="9" id="KW-1003">Cell membrane</keyword>
<name>A0A1G2EX43_9BACT</name>
<proteinExistence type="inferred from homology"/>
<dbReference type="GO" id="GO:0005886">
    <property type="term" value="C:plasma membrane"/>
    <property type="evidence" value="ECO:0007669"/>
    <property type="project" value="UniProtKB-SubCell"/>
</dbReference>
<gene>
    <name evidence="10" type="ORF">A3J00_02855</name>
</gene>
<evidence type="ECO:0000313" key="11">
    <source>
        <dbReference type="Proteomes" id="UP000178428"/>
    </source>
</evidence>
<keyword evidence="6 9" id="KW-1133">Transmembrane helix</keyword>
<dbReference type="GO" id="GO:0009306">
    <property type="term" value="P:protein secretion"/>
    <property type="evidence" value="ECO:0007669"/>
    <property type="project" value="UniProtKB-UniRule"/>
</dbReference>
<evidence type="ECO:0000256" key="8">
    <source>
        <dbReference type="ARBA" id="ARBA00023136"/>
    </source>
</evidence>
<evidence type="ECO:0000256" key="4">
    <source>
        <dbReference type="ARBA" id="ARBA00022692"/>
    </source>
</evidence>
<dbReference type="Proteomes" id="UP000178428">
    <property type="component" value="Unassembled WGS sequence"/>
</dbReference>
<dbReference type="STRING" id="1801725.A3J00_02855"/>
<feature type="transmembrane region" description="Helical" evidence="9">
    <location>
        <begin position="49"/>
        <end position="69"/>
    </location>
</feature>
<protein>
    <recommendedName>
        <fullName evidence="9">Protein-export membrane protein SecG</fullName>
    </recommendedName>
</protein>
<keyword evidence="7 9" id="KW-0811">Translocation</keyword>
<comment type="caution">
    <text evidence="10">The sequence shown here is derived from an EMBL/GenBank/DDBJ whole genome shotgun (WGS) entry which is preliminary data.</text>
</comment>